<evidence type="ECO:0000256" key="5">
    <source>
        <dbReference type="ARBA" id="ARBA00023015"/>
    </source>
</evidence>
<evidence type="ECO:0000313" key="15">
    <source>
        <dbReference type="RefSeq" id="XP_025070726.1"/>
    </source>
</evidence>
<keyword evidence="5" id="KW-0805">Transcription regulation</keyword>
<dbReference type="InterPro" id="IPR013087">
    <property type="entry name" value="Znf_C2H2_type"/>
</dbReference>
<dbReference type="GO" id="GO:0000118">
    <property type="term" value="C:histone deacetylase complex"/>
    <property type="evidence" value="ECO:0007669"/>
    <property type="project" value="TreeGrafter"/>
</dbReference>
<protein>
    <submittedName>
        <fullName evidence="15">Zinc finger protein 541-like</fullName>
    </submittedName>
</protein>
<evidence type="ECO:0000256" key="1">
    <source>
        <dbReference type="ARBA" id="ARBA00004123"/>
    </source>
</evidence>
<organism evidence="14 15">
    <name type="scientific">Alligator sinensis</name>
    <name type="common">Chinese alligator</name>
    <dbReference type="NCBI Taxonomy" id="38654"/>
    <lineage>
        <taxon>Eukaryota</taxon>
        <taxon>Metazoa</taxon>
        <taxon>Chordata</taxon>
        <taxon>Craniata</taxon>
        <taxon>Vertebrata</taxon>
        <taxon>Euteleostomi</taxon>
        <taxon>Archelosauria</taxon>
        <taxon>Archosauria</taxon>
        <taxon>Crocodylia</taxon>
        <taxon>Alligatoridae</taxon>
        <taxon>Alligatorinae</taxon>
        <taxon>Alligator</taxon>
    </lineage>
</organism>
<dbReference type="Proteomes" id="UP000189705">
    <property type="component" value="Unplaced"/>
</dbReference>
<evidence type="ECO:0000256" key="7">
    <source>
        <dbReference type="ARBA" id="ARBA00023163"/>
    </source>
</evidence>
<feature type="domain" description="SANT" evidence="13">
    <location>
        <begin position="313"/>
        <end position="364"/>
    </location>
</feature>
<dbReference type="InterPro" id="IPR051066">
    <property type="entry name" value="Trans_reg/Corepressor"/>
</dbReference>
<dbReference type="GO" id="GO:0003714">
    <property type="term" value="F:transcription corepressor activity"/>
    <property type="evidence" value="ECO:0007669"/>
    <property type="project" value="TreeGrafter"/>
</dbReference>
<dbReference type="RefSeq" id="XP_025070726.1">
    <property type="nucleotide sequence ID" value="XM_025214941.1"/>
</dbReference>
<evidence type="ECO:0000313" key="14">
    <source>
        <dbReference type="Proteomes" id="UP000189705"/>
    </source>
</evidence>
<dbReference type="FunFam" id="1.10.10.60:FF:000012">
    <property type="entry name" value="Metastasis-associated 1 family, member 3"/>
    <property type="match status" value="1"/>
</dbReference>
<accession>A0A3Q0HFH5</accession>
<evidence type="ECO:0000259" key="12">
    <source>
        <dbReference type="PROSITE" id="PS51156"/>
    </source>
</evidence>
<evidence type="ECO:0000256" key="6">
    <source>
        <dbReference type="ARBA" id="ARBA00023125"/>
    </source>
</evidence>
<name>A0A3Q0HFH5_ALLSI</name>
<evidence type="ECO:0000256" key="9">
    <source>
        <dbReference type="PROSITE-ProRule" id="PRU00042"/>
    </source>
</evidence>
<feature type="domain" description="C2H2-type" evidence="11">
    <location>
        <begin position="384"/>
        <end position="411"/>
    </location>
</feature>
<evidence type="ECO:0000256" key="2">
    <source>
        <dbReference type="ARBA" id="ARBA00022723"/>
    </source>
</evidence>
<feature type="compositionally biased region" description="Low complexity" evidence="10">
    <location>
        <begin position="102"/>
        <end position="113"/>
    </location>
</feature>
<keyword evidence="6" id="KW-0238">DNA-binding</keyword>
<keyword evidence="8" id="KW-0539">Nucleus</keyword>
<feature type="non-terminal residue" evidence="15">
    <location>
        <position position="1"/>
    </location>
</feature>
<dbReference type="Pfam" id="PF00249">
    <property type="entry name" value="Myb_DNA-binding"/>
    <property type="match status" value="1"/>
</dbReference>
<evidence type="ECO:0000259" key="11">
    <source>
        <dbReference type="PROSITE" id="PS50157"/>
    </source>
</evidence>
<dbReference type="InParanoid" id="A0A3Q0HFH5"/>
<dbReference type="InterPro" id="IPR017884">
    <property type="entry name" value="SANT_dom"/>
</dbReference>
<evidence type="ECO:0000256" key="10">
    <source>
        <dbReference type="SAM" id="MobiDB-lite"/>
    </source>
</evidence>
<dbReference type="PROSITE" id="PS51293">
    <property type="entry name" value="SANT"/>
    <property type="match status" value="1"/>
</dbReference>
<dbReference type="SMART" id="SM00717">
    <property type="entry name" value="SANT"/>
    <property type="match status" value="1"/>
</dbReference>
<feature type="compositionally biased region" description="Basic and acidic residues" evidence="10">
    <location>
        <begin position="165"/>
        <end position="177"/>
    </location>
</feature>
<dbReference type="InterPro" id="IPR000949">
    <property type="entry name" value="ELM2_dom"/>
</dbReference>
<proteinExistence type="predicted"/>
<gene>
    <name evidence="15" type="primary">LOC102385223</name>
</gene>
<dbReference type="Gene3D" id="1.10.10.60">
    <property type="entry name" value="Homeodomain-like"/>
    <property type="match status" value="1"/>
</dbReference>
<dbReference type="GO" id="GO:0006357">
    <property type="term" value="P:regulation of transcription by RNA polymerase II"/>
    <property type="evidence" value="ECO:0007669"/>
    <property type="project" value="TreeGrafter"/>
</dbReference>
<feature type="region of interest" description="Disordered" evidence="10">
    <location>
        <begin position="99"/>
        <end position="247"/>
    </location>
</feature>
<keyword evidence="3 9" id="KW-0863">Zinc-finger</keyword>
<dbReference type="PANTHER" id="PTHR16089:SF40">
    <property type="entry name" value="SUPPRESSOR OF ACTIVATED EGL-4 PROTEIN 1"/>
    <property type="match status" value="1"/>
</dbReference>
<dbReference type="PANTHER" id="PTHR16089">
    <property type="entry name" value="REST COREPRESSOR COREST PROTEIN-RELATED"/>
    <property type="match status" value="1"/>
</dbReference>
<sequence>GAGGGGGGPDPSAQCLYPELVPPSYGPHSGYQDPGLAGSEVFSRLLGPADWPPDSACGSQATDHYFKVPESSWVPFECWPGSEVAPGAEVPMPGYEQPPPGAAGQVPGCQGAPHQSRLQCPGGDPCYRAPPILDPLRPGPGLFARLQPSPGSCSPPPPSPALRPDTPRGESQSRRSLDTWAPSREAAERAGGWEPRHLGSVGAEGSRLHSPPKEPRLPGAGGAQTPGSLGVEQELGGESRESLDPLNPSPLLAVEALLDVACSSAVPGGGTNRELALHCLCRTHGDVRAALEMLLLQNPAWPPQHSLSTYHYTGSDAWTPHERRQFAKAFAQHGKDFALIQRAVPAKGLQQCVEFYYLHKSRLGRGQKRQGPSEALDMAPSTCFPCQRCGRSFVKIKSRNAHMKIHRLHQPTGEGPRPLPLPPQQCLL</sequence>
<dbReference type="AlphaFoldDB" id="A0A3Q0HFH5"/>
<dbReference type="PROSITE" id="PS50157">
    <property type="entry name" value="ZINC_FINGER_C2H2_2"/>
    <property type="match status" value="1"/>
</dbReference>
<evidence type="ECO:0000259" key="13">
    <source>
        <dbReference type="PROSITE" id="PS51293"/>
    </source>
</evidence>
<evidence type="ECO:0000256" key="3">
    <source>
        <dbReference type="ARBA" id="ARBA00022771"/>
    </source>
</evidence>
<dbReference type="SUPFAM" id="SSF46689">
    <property type="entry name" value="Homeodomain-like"/>
    <property type="match status" value="1"/>
</dbReference>
<dbReference type="GO" id="GO:0003677">
    <property type="term" value="F:DNA binding"/>
    <property type="evidence" value="ECO:0007669"/>
    <property type="project" value="UniProtKB-KW"/>
</dbReference>
<dbReference type="STRING" id="38654.A0A3Q0HFH5"/>
<dbReference type="GO" id="GO:0005667">
    <property type="term" value="C:transcription regulator complex"/>
    <property type="evidence" value="ECO:0007669"/>
    <property type="project" value="TreeGrafter"/>
</dbReference>
<evidence type="ECO:0000256" key="4">
    <source>
        <dbReference type="ARBA" id="ARBA00022833"/>
    </source>
</evidence>
<keyword evidence="4" id="KW-0862">Zinc</keyword>
<dbReference type="GO" id="GO:0008270">
    <property type="term" value="F:zinc ion binding"/>
    <property type="evidence" value="ECO:0007669"/>
    <property type="project" value="UniProtKB-KW"/>
</dbReference>
<dbReference type="GeneID" id="102385223"/>
<reference evidence="15" key="1">
    <citation type="submission" date="2025-08" db="UniProtKB">
        <authorList>
            <consortium name="RefSeq"/>
        </authorList>
    </citation>
    <scope>IDENTIFICATION</scope>
</reference>
<dbReference type="InterPro" id="IPR009057">
    <property type="entry name" value="Homeodomain-like_sf"/>
</dbReference>
<evidence type="ECO:0000256" key="8">
    <source>
        <dbReference type="ARBA" id="ARBA00023242"/>
    </source>
</evidence>
<keyword evidence="7" id="KW-0804">Transcription</keyword>
<dbReference type="PROSITE" id="PS51156">
    <property type="entry name" value="ELM2"/>
    <property type="match status" value="1"/>
</dbReference>
<keyword evidence="2" id="KW-0479">Metal-binding</keyword>
<feature type="domain" description="ELM2" evidence="12">
    <location>
        <begin position="213"/>
        <end position="298"/>
    </location>
</feature>
<dbReference type="PROSITE" id="PS00028">
    <property type="entry name" value="ZINC_FINGER_C2H2_1"/>
    <property type="match status" value="1"/>
</dbReference>
<keyword evidence="14" id="KW-1185">Reference proteome</keyword>
<dbReference type="InterPro" id="IPR001005">
    <property type="entry name" value="SANT/Myb"/>
</dbReference>
<comment type="subcellular location">
    <subcellularLocation>
        <location evidence="1">Nucleus</location>
    </subcellularLocation>
</comment>
<dbReference type="KEGG" id="asn:102385223"/>